<keyword evidence="1" id="KW-0802">TPR repeat</keyword>
<dbReference type="SMART" id="SM00028">
    <property type="entry name" value="TPR"/>
    <property type="match status" value="3"/>
</dbReference>
<reference evidence="3" key="1">
    <citation type="journal article" date="2020" name="mSystems">
        <title>Genome- and Community-Level Interaction Insights into Carbon Utilization and Element Cycling Functions of Hydrothermarchaeota in Hydrothermal Sediment.</title>
        <authorList>
            <person name="Zhou Z."/>
            <person name="Liu Y."/>
            <person name="Xu W."/>
            <person name="Pan J."/>
            <person name="Luo Z.H."/>
            <person name="Li M."/>
        </authorList>
    </citation>
    <scope>NUCLEOTIDE SEQUENCE [LARGE SCALE GENOMIC DNA]</scope>
    <source>
        <strain evidence="3">SpSt-456</strain>
    </source>
</reference>
<dbReference type="PANTHER" id="PTHR46492">
    <property type="entry name" value="DYNEIN ASSEMBLY FACTOR 4, AXONEMAL"/>
    <property type="match status" value="1"/>
</dbReference>
<dbReference type="InterPro" id="IPR011990">
    <property type="entry name" value="TPR-like_helical_dom_sf"/>
</dbReference>
<evidence type="ECO:0000256" key="2">
    <source>
        <dbReference type="SAM" id="MobiDB-lite"/>
    </source>
</evidence>
<evidence type="ECO:0000313" key="3">
    <source>
        <dbReference type="EMBL" id="HFK96124.1"/>
    </source>
</evidence>
<dbReference type="PROSITE" id="PS50005">
    <property type="entry name" value="TPR"/>
    <property type="match status" value="1"/>
</dbReference>
<comment type="caution">
    <text evidence="3">The sequence shown here is derived from an EMBL/GenBank/DDBJ whole genome shotgun (WGS) entry which is preliminary data.</text>
</comment>
<dbReference type="AlphaFoldDB" id="A0A832A3N9"/>
<protein>
    <submittedName>
        <fullName evidence="3">Tetratricopeptide repeat protein</fullName>
    </submittedName>
</protein>
<evidence type="ECO:0000256" key="1">
    <source>
        <dbReference type="PROSITE-ProRule" id="PRU00339"/>
    </source>
</evidence>
<dbReference type="InterPro" id="IPR052004">
    <property type="entry name" value="Dynein_assembly_factor_4"/>
</dbReference>
<sequence>MPRVVSDPLGAGMACALLGFSASAPLGWCARMKAGRNSIALGMILLALGCWGCWKQKPAQWADQGCRFFGQGQYAEALHAFLQGIEQSPDHAALLYNAGCARLALGDVSRAINDFERAAVFAKEPALRARCHRNLGVAWFAEGQRRESRGADPREAERYYTQSLENFREALRWNPSDPHTARDLEIVKTVLFQVRSGAATAASTEHSFPSVKPETHDEKAAEGVPKPRTFESSADPAAQTGAEQAVSAPDAGARSLPRLAQEAPTPAAQEGREVSSDAKPSGFSSETPLGASTPAFDEFTDRRGLSAQATPDEVLRHEEHWKKSRRGQWPVQVELMKPEW</sequence>
<dbReference type="SUPFAM" id="SSF48452">
    <property type="entry name" value="TPR-like"/>
    <property type="match status" value="1"/>
</dbReference>
<dbReference type="PANTHER" id="PTHR46492:SF1">
    <property type="entry name" value="DYNEIN AXONEMAL ASSEMBLY FACTOR 4"/>
    <property type="match status" value="1"/>
</dbReference>
<gene>
    <name evidence="3" type="ORF">ENS06_02220</name>
</gene>
<dbReference type="InterPro" id="IPR019734">
    <property type="entry name" value="TPR_rpt"/>
</dbReference>
<accession>A0A832A3N9</accession>
<dbReference type="Pfam" id="PF13432">
    <property type="entry name" value="TPR_16"/>
    <property type="match status" value="1"/>
</dbReference>
<proteinExistence type="predicted"/>
<name>A0A832A3N9_9BACT</name>
<dbReference type="EMBL" id="DSTK01000009">
    <property type="protein sequence ID" value="HFK96124.1"/>
    <property type="molecule type" value="Genomic_DNA"/>
</dbReference>
<feature type="region of interest" description="Disordered" evidence="2">
    <location>
        <begin position="202"/>
        <end position="340"/>
    </location>
</feature>
<dbReference type="Gene3D" id="1.25.40.10">
    <property type="entry name" value="Tetratricopeptide repeat domain"/>
    <property type="match status" value="1"/>
</dbReference>
<feature type="repeat" description="TPR" evidence="1">
    <location>
        <begin position="58"/>
        <end position="91"/>
    </location>
</feature>
<organism evidence="3">
    <name type="scientific">Desulfacinum infernum</name>
    <dbReference type="NCBI Taxonomy" id="35837"/>
    <lineage>
        <taxon>Bacteria</taxon>
        <taxon>Pseudomonadati</taxon>
        <taxon>Thermodesulfobacteriota</taxon>
        <taxon>Syntrophobacteria</taxon>
        <taxon>Syntrophobacterales</taxon>
        <taxon>Syntrophobacteraceae</taxon>
        <taxon>Desulfacinum</taxon>
    </lineage>
</organism>